<name>F8GUE7_CUPNN</name>
<dbReference type="InterPro" id="IPR021312">
    <property type="entry name" value="DUF2889"/>
</dbReference>
<dbReference type="AlphaFoldDB" id="F8GUE7"/>
<keyword evidence="1" id="KW-0614">Plasmid</keyword>
<evidence type="ECO:0000313" key="1">
    <source>
        <dbReference type="EMBL" id="AEI82351.1"/>
    </source>
</evidence>
<dbReference type="HOGENOM" id="CLU_083007_1_0_4"/>
<sequence length="206" mass="23072">MQYPEFAERILMHTRTVTFSGYMRDDDLWDLEARLSDVRGYDSLGLDDHSIQAGEPVHDMRICATLDSNLVIHGMTCTMAARPVLTCERAQAALQGFIGLTMGKGWRREIEAHMGGAMGCTHLRELLFSMATAAYQTIPVYHAQLVRKGERAADKQDEAPRHLGQCMTWELSGDLVRRLHPQYFTAKVATPGEAIAINSAERNGEY</sequence>
<protein>
    <recommendedName>
        <fullName evidence="3">DUF2889 domain-containing protein</fullName>
    </recommendedName>
</protein>
<dbReference type="EMBL" id="CP002879">
    <property type="protein sequence ID" value="AEI82351.1"/>
    <property type="molecule type" value="Genomic_DNA"/>
</dbReference>
<geneLocation type="plasmid" evidence="1 2">
    <name>pBB1</name>
</geneLocation>
<gene>
    <name evidence="1" type="ordered locus">CNE_BB1p09390</name>
</gene>
<organism evidence="1 2">
    <name type="scientific">Cupriavidus necator (strain ATCC 43291 / DSM 13513 / CCUG 52238 / LMG 8453 / N-1)</name>
    <name type="common">Ralstonia eutropha</name>
    <dbReference type="NCBI Taxonomy" id="1042878"/>
    <lineage>
        <taxon>Bacteria</taxon>
        <taxon>Pseudomonadati</taxon>
        <taxon>Pseudomonadota</taxon>
        <taxon>Betaproteobacteria</taxon>
        <taxon>Burkholderiales</taxon>
        <taxon>Burkholderiaceae</taxon>
        <taxon>Cupriavidus</taxon>
    </lineage>
</organism>
<dbReference type="Pfam" id="PF11136">
    <property type="entry name" value="DUF2889"/>
    <property type="match status" value="1"/>
</dbReference>
<proteinExistence type="predicted"/>
<evidence type="ECO:0008006" key="3">
    <source>
        <dbReference type="Google" id="ProtNLM"/>
    </source>
</evidence>
<reference evidence="1 2" key="1">
    <citation type="journal article" date="2011" name="J. Bacteriol.">
        <title>Complete genome sequence of the type strain Cupriavidus necator N-1.</title>
        <authorList>
            <person name="Poehlein A."/>
            <person name="Kusian B."/>
            <person name="Friedrich B."/>
            <person name="Daniel R."/>
            <person name="Bowien B."/>
        </authorList>
    </citation>
    <scope>NUCLEOTIDE SEQUENCE [LARGE SCALE GENOMIC DNA]</scope>
    <source>
        <strain evidence="2">ATCC 43291 / DSM 13513 / CCUG 52238 / LMG 8453 / N-1</strain>
        <plasmid evidence="1 2">pBB1</plasmid>
    </source>
</reference>
<dbReference type="KEGG" id="cnc:CNE_BB1p09390"/>
<evidence type="ECO:0000313" key="2">
    <source>
        <dbReference type="Proteomes" id="UP000006798"/>
    </source>
</evidence>
<dbReference type="RefSeq" id="WP_013959383.1">
    <property type="nucleotide sequence ID" value="NC_015727.1"/>
</dbReference>
<dbReference type="Proteomes" id="UP000006798">
    <property type="component" value="Plasmid pBB1"/>
</dbReference>
<accession>F8GUE7</accession>
<dbReference type="GeneID" id="34312879"/>